<dbReference type="InterPro" id="IPR005498">
    <property type="entry name" value="T4SS_VirB10/TraB/TrbI"/>
</dbReference>
<evidence type="ECO:0000256" key="7">
    <source>
        <dbReference type="SAM" id="Phobius"/>
    </source>
</evidence>
<gene>
    <name evidence="8" type="ORF">EQG53_01290</name>
    <name evidence="9" type="ORF">I6H83_03675</name>
</gene>
<evidence type="ECO:0000313" key="9">
    <source>
        <dbReference type="EMBL" id="QQB89553.1"/>
    </source>
</evidence>
<evidence type="ECO:0000256" key="6">
    <source>
        <dbReference type="SAM" id="MobiDB-lite"/>
    </source>
</evidence>
<evidence type="ECO:0000256" key="2">
    <source>
        <dbReference type="ARBA" id="ARBA00010265"/>
    </source>
</evidence>
<comment type="subcellular location">
    <subcellularLocation>
        <location evidence="1">Membrane</location>
        <topology evidence="1">Single-pass membrane protein</topology>
    </subcellularLocation>
</comment>
<evidence type="ECO:0000313" key="11">
    <source>
        <dbReference type="Proteomes" id="UP000596117"/>
    </source>
</evidence>
<organism evidence="8 10">
    <name type="scientific">Brevundimonas diminuta</name>
    <name type="common">Pseudomonas diminuta</name>
    <dbReference type="NCBI Taxonomy" id="293"/>
    <lineage>
        <taxon>Bacteria</taxon>
        <taxon>Pseudomonadati</taxon>
        <taxon>Pseudomonadota</taxon>
        <taxon>Alphaproteobacteria</taxon>
        <taxon>Caulobacterales</taxon>
        <taxon>Caulobacteraceae</taxon>
        <taxon>Brevundimonas</taxon>
    </lineage>
</organism>
<evidence type="ECO:0000256" key="3">
    <source>
        <dbReference type="ARBA" id="ARBA00022692"/>
    </source>
</evidence>
<dbReference type="AlphaFoldDB" id="A0A410NT36"/>
<accession>A0A410NT36</accession>
<evidence type="ECO:0000256" key="4">
    <source>
        <dbReference type="ARBA" id="ARBA00022989"/>
    </source>
</evidence>
<evidence type="ECO:0000313" key="8">
    <source>
        <dbReference type="EMBL" id="QAT13097.1"/>
    </source>
</evidence>
<keyword evidence="11" id="KW-1185">Reference proteome</keyword>
<keyword evidence="3 7" id="KW-0812">Transmembrane</keyword>
<dbReference type="InterPro" id="IPR042217">
    <property type="entry name" value="T4SS_VirB10/TrbI"/>
</dbReference>
<evidence type="ECO:0000313" key="10">
    <source>
        <dbReference type="Proteomes" id="UP000287388"/>
    </source>
</evidence>
<protein>
    <submittedName>
        <fullName evidence="8">TrbI/VirB10 family protein</fullName>
    </submittedName>
</protein>
<dbReference type="GO" id="GO:0016020">
    <property type="term" value="C:membrane"/>
    <property type="evidence" value="ECO:0007669"/>
    <property type="project" value="UniProtKB-SubCell"/>
</dbReference>
<feature type="compositionally biased region" description="Pro residues" evidence="6">
    <location>
        <begin position="18"/>
        <end position="30"/>
    </location>
</feature>
<reference evidence="8 10" key="1">
    <citation type="submission" date="2019-01" db="EMBL/GenBank/DDBJ databases">
        <title>Brevundimonas diminuta Genome sequencing and assembly.</title>
        <authorList>
            <person name="Chen H."/>
        </authorList>
    </citation>
    <scope>NUCLEOTIDE SEQUENCE [LARGE SCALE GENOMIC DNA]</scope>
    <source>
        <strain evidence="8">ATCC</strain>
        <strain evidence="10">ATCC(B) 19146</strain>
    </source>
</reference>
<feature type="region of interest" description="Disordered" evidence="6">
    <location>
        <begin position="1"/>
        <end position="30"/>
    </location>
</feature>
<dbReference type="CDD" id="cd16429">
    <property type="entry name" value="VirB10"/>
    <property type="match status" value="1"/>
</dbReference>
<comment type="similarity">
    <text evidence="2">Belongs to the TrbI/VirB10 family.</text>
</comment>
<evidence type="ECO:0000256" key="1">
    <source>
        <dbReference type="ARBA" id="ARBA00004167"/>
    </source>
</evidence>
<evidence type="ECO:0000256" key="5">
    <source>
        <dbReference type="ARBA" id="ARBA00023136"/>
    </source>
</evidence>
<dbReference type="Proteomes" id="UP000596117">
    <property type="component" value="Chromosome"/>
</dbReference>
<sequence>MTPQEPFDRGAGSATGKAPPPDLSLRAPPPTATRLRKSVVRIVVISGVVLISGSLAWAFVVQPELRASARARAADAREDESRGTVRPADAVTDQPATYDRLPEPRGAVTEPQTPEVVPQARSAPDYGRPPVQARVATGPSPGELAARSGLFFADARGDAVSATEAPQPRTSPAASGRNDLGAMYNGHTLTAPLSPYEIKAGAVIPAVLLTGVDTERAGPVVATVTQNVFDTVSGRHLVLPQGTRLIGRHEGDSAYGDRRAFLVWDRLILPNGKSLLLGEEPGVDAQGAVGVRGQVDRRLLPLLVGTLFAGAITTLGQSARDGDGGSSGWLGNAGDAAAIEGAQVGGRLIDRELQVRPSIRLRPGAPVRVLITRDLILEPYQP</sequence>
<feature type="compositionally biased region" description="Basic and acidic residues" evidence="6">
    <location>
        <begin position="73"/>
        <end position="83"/>
    </location>
</feature>
<reference evidence="9 11" key="2">
    <citation type="submission" date="2020-12" db="EMBL/GenBank/DDBJ databases">
        <title>FDA dAtabase for Regulatory Grade micrObial Sequences (FDA-ARGOS): Supporting development and validation of Infectious Disease Dx tests.</title>
        <authorList>
            <person name="Kerrigan L."/>
            <person name="Long C."/>
            <person name="Tallon L."/>
            <person name="Sadzewicz L."/>
            <person name="Zhao X."/>
            <person name="Boylan J."/>
            <person name="Ott S."/>
            <person name="Bowen H."/>
            <person name="Vavikolanu K."/>
            <person name="Mehta A."/>
            <person name="Aluvathingal J."/>
            <person name="Nadendla S."/>
            <person name="Yan Y."/>
            <person name="Sichtig H."/>
        </authorList>
    </citation>
    <scope>NUCLEOTIDE SEQUENCE [LARGE SCALE GENOMIC DNA]</scope>
    <source>
        <strain evidence="9 11">FDAARGOS_1026</strain>
    </source>
</reference>
<keyword evidence="4 7" id="KW-1133">Transmembrane helix</keyword>
<proteinExistence type="inferred from homology"/>
<keyword evidence="5 7" id="KW-0472">Membrane</keyword>
<dbReference type="Gene3D" id="2.40.128.260">
    <property type="entry name" value="Type IV secretion system, VirB10/TraB/TrbI"/>
    <property type="match status" value="1"/>
</dbReference>
<name>A0A410NT36_BREDI</name>
<feature type="region of interest" description="Disordered" evidence="6">
    <location>
        <begin position="73"/>
        <end position="128"/>
    </location>
</feature>
<dbReference type="EMBL" id="CP035093">
    <property type="protein sequence ID" value="QAT13097.1"/>
    <property type="molecule type" value="Genomic_DNA"/>
</dbReference>
<dbReference type="Pfam" id="PF03743">
    <property type="entry name" value="TrbI"/>
    <property type="match status" value="1"/>
</dbReference>
<dbReference type="RefSeq" id="WP_128718870.1">
    <property type="nucleotide sequence ID" value="NZ_BJNC01000007.1"/>
</dbReference>
<dbReference type="KEGG" id="bdm:EQG53_01290"/>
<dbReference type="EMBL" id="CP066026">
    <property type="protein sequence ID" value="QQB89553.1"/>
    <property type="molecule type" value="Genomic_DNA"/>
</dbReference>
<dbReference type="Proteomes" id="UP000287388">
    <property type="component" value="Chromosome"/>
</dbReference>
<feature type="transmembrane region" description="Helical" evidence="7">
    <location>
        <begin position="39"/>
        <end position="60"/>
    </location>
</feature>